<evidence type="ECO:0000313" key="2">
    <source>
        <dbReference type="Proteomes" id="UP000324897"/>
    </source>
</evidence>
<organism evidence="1 2">
    <name type="scientific">Eragrostis curvula</name>
    <name type="common">weeping love grass</name>
    <dbReference type="NCBI Taxonomy" id="38414"/>
    <lineage>
        <taxon>Eukaryota</taxon>
        <taxon>Viridiplantae</taxon>
        <taxon>Streptophyta</taxon>
        <taxon>Embryophyta</taxon>
        <taxon>Tracheophyta</taxon>
        <taxon>Spermatophyta</taxon>
        <taxon>Magnoliopsida</taxon>
        <taxon>Liliopsida</taxon>
        <taxon>Poales</taxon>
        <taxon>Poaceae</taxon>
        <taxon>PACMAD clade</taxon>
        <taxon>Chloridoideae</taxon>
        <taxon>Eragrostideae</taxon>
        <taxon>Eragrostidinae</taxon>
        <taxon>Eragrostis</taxon>
    </lineage>
</organism>
<feature type="non-terminal residue" evidence="1">
    <location>
        <position position="1"/>
    </location>
</feature>
<comment type="caution">
    <text evidence="1">The sequence shown here is derived from an EMBL/GenBank/DDBJ whole genome shotgun (WGS) entry which is preliminary data.</text>
</comment>
<dbReference type="AlphaFoldDB" id="A0A5J9WU39"/>
<sequence>MVLDRAWETSCPHALFQAPDNSCPPSDARLCMTAQSRTTTGTHGCTTIPEENLKYHAKKSHRHKKNGKSKEDTSHTTVLRLCVCNLLTDRRDLLPPLDGDNLIEDAIGGSAVLTVADHADGLHRPVLLAGVCRKDLQVHLARLSSDSASASQTWSWNRIPGLVSGS</sequence>
<accession>A0A5J9WU39</accession>
<keyword evidence="2" id="KW-1185">Reference proteome</keyword>
<protein>
    <submittedName>
        <fullName evidence="1">Uncharacterized protein</fullName>
    </submittedName>
</protein>
<reference evidence="1 2" key="1">
    <citation type="journal article" date="2019" name="Sci. Rep.">
        <title>A high-quality genome of Eragrostis curvula grass provides insights into Poaceae evolution and supports new strategies to enhance forage quality.</title>
        <authorList>
            <person name="Carballo J."/>
            <person name="Santos B.A.C.M."/>
            <person name="Zappacosta D."/>
            <person name="Garbus I."/>
            <person name="Selva J.P."/>
            <person name="Gallo C.A."/>
            <person name="Diaz A."/>
            <person name="Albertini E."/>
            <person name="Caccamo M."/>
            <person name="Echenique V."/>
        </authorList>
    </citation>
    <scope>NUCLEOTIDE SEQUENCE [LARGE SCALE GENOMIC DNA]</scope>
    <source>
        <strain evidence="2">cv. Victoria</strain>
        <tissue evidence="1">Leaf</tissue>
    </source>
</reference>
<dbReference type="EMBL" id="RWGY01000002">
    <property type="protein sequence ID" value="TVU51709.1"/>
    <property type="molecule type" value="Genomic_DNA"/>
</dbReference>
<dbReference type="Gramene" id="TVU51709">
    <property type="protein sequence ID" value="TVU51709"/>
    <property type="gene ID" value="EJB05_03151"/>
</dbReference>
<name>A0A5J9WU39_9POAL</name>
<dbReference type="Proteomes" id="UP000324897">
    <property type="component" value="Chromosome 6"/>
</dbReference>
<gene>
    <name evidence="1" type="ORF">EJB05_03151</name>
</gene>
<evidence type="ECO:0000313" key="1">
    <source>
        <dbReference type="EMBL" id="TVU51709.1"/>
    </source>
</evidence>
<proteinExistence type="predicted"/>